<dbReference type="EMBL" id="BSNZ01000004">
    <property type="protein sequence ID" value="GLQ83913.1"/>
    <property type="molecule type" value="Genomic_DNA"/>
</dbReference>
<evidence type="ECO:0000259" key="2">
    <source>
        <dbReference type="SMART" id="SM00849"/>
    </source>
</evidence>
<name>A0AA37SGG0_9PROT</name>
<dbReference type="Gene3D" id="3.60.15.10">
    <property type="entry name" value="Ribonuclease Z/Hydroxyacylglutathione hydrolase-like"/>
    <property type="match status" value="1"/>
</dbReference>
<dbReference type="RefSeq" id="WP_141354118.1">
    <property type="nucleotide sequence ID" value="NZ_BARA01000077.1"/>
</dbReference>
<comment type="caution">
    <text evidence="3">The sequence shown here is derived from an EMBL/GenBank/DDBJ whole genome shotgun (WGS) entry which is preliminary data.</text>
</comment>
<sequence length="324" mass="35573">MAKTHLRWKHFCFLCLAMSVSFNSSSASGVLLPLLKAPTIPEVPAGKTVPLLDASKTEKLSAHIWMIPGYPNIPIIVGKKAVLVVDTGLGNPAAHVIAEEVERLAPGKPLYLTTTHFHPEHAAGFGGFPSGTKLLRPSIQENELNADKGRMLERFRIHNAEALSKADYGKPELFKNEKTLDLGDVHARIFWAGPAHTYGDTLVYVPEDRALVTGDVVQNLATPTFLGGNIGPEEWLHTLQIFAPLKPKLVIPDHSPPGPGEKLISDEEAFMMALITKTHEAKKSSLSEDDSVEKVTTALHAQFPDWIMNPLTKDGIRRVWKRKA</sequence>
<evidence type="ECO:0000256" key="1">
    <source>
        <dbReference type="SAM" id="SignalP"/>
    </source>
</evidence>
<keyword evidence="4" id="KW-1185">Reference proteome</keyword>
<dbReference type="Pfam" id="PF00753">
    <property type="entry name" value="Lactamase_B"/>
    <property type="match status" value="1"/>
</dbReference>
<organism evidence="3 4">
    <name type="scientific">Gluconobacter sphaericus NBRC 12467</name>
    <dbReference type="NCBI Taxonomy" id="1307951"/>
    <lineage>
        <taxon>Bacteria</taxon>
        <taxon>Pseudomonadati</taxon>
        <taxon>Pseudomonadota</taxon>
        <taxon>Alphaproteobacteria</taxon>
        <taxon>Acetobacterales</taxon>
        <taxon>Acetobacteraceae</taxon>
        <taxon>Gluconobacter</taxon>
    </lineage>
</organism>
<feature type="chain" id="PRO_5041321258" evidence="1">
    <location>
        <begin position="28"/>
        <end position="324"/>
    </location>
</feature>
<dbReference type="PANTHER" id="PTHR42951:SF20">
    <property type="entry name" value="BETA LACTAMASE"/>
    <property type="match status" value="1"/>
</dbReference>
<dbReference type="InterPro" id="IPR036866">
    <property type="entry name" value="RibonucZ/Hydroxyglut_hydro"/>
</dbReference>
<evidence type="ECO:0000313" key="4">
    <source>
        <dbReference type="Proteomes" id="UP001156708"/>
    </source>
</evidence>
<reference evidence="4" key="1">
    <citation type="journal article" date="2019" name="Int. J. Syst. Evol. Microbiol.">
        <title>The Global Catalogue of Microorganisms (GCM) 10K type strain sequencing project: providing services to taxonomists for standard genome sequencing and annotation.</title>
        <authorList>
            <consortium name="The Broad Institute Genomics Platform"/>
            <consortium name="The Broad Institute Genome Sequencing Center for Infectious Disease"/>
            <person name="Wu L."/>
            <person name="Ma J."/>
        </authorList>
    </citation>
    <scope>NUCLEOTIDE SEQUENCE [LARGE SCALE GENOMIC DNA]</scope>
    <source>
        <strain evidence="4">NBRC 12467</strain>
    </source>
</reference>
<dbReference type="Proteomes" id="UP001156708">
    <property type="component" value="Unassembled WGS sequence"/>
</dbReference>
<gene>
    <name evidence="3" type="ORF">GCM10007872_08210</name>
</gene>
<protein>
    <submittedName>
        <fullName evidence="3">MBL fold metallo-hydrolase</fullName>
    </submittedName>
</protein>
<dbReference type="PANTHER" id="PTHR42951">
    <property type="entry name" value="METALLO-BETA-LACTAMASE DOMAIN-CONTAINING"/>
    <property type="match status" value="1"/>
</dbReference>
<evidence type="ECO:0000313" key="3">
    <source>
        <dbReference type="EMBL" id="GLQ83913.1"/>
    </source>
</evidence>
<feature type="signal peptide" evidence="1">
    <location>
        <begin position="1"/>
        <end position="27"/>
    </location>
</feature>
<accession>A0AA37SGG0</accession>
<dbReference type="InterPro" id="IPR001279">
    <property type="entry name" value="Metallo-B-lactamas"/>
</dbReference>
<keyword evidence="1" id="KW-0732">Signal</keyword>
<dbReference type="SUPFAM" id="SSF56281">
    <property type="entry name" value="Metallo-hydrolase/oxidoreductase"/>
    <property type="match status" value="1"/>
</dbReference>
<dbReference type="SMART" id="SM00849">
    <property type="entry name" value="Lactamase_B"/>
    <property type="match status" value="1"/>
</dbReference>
<dbReference type="AlphaFoldDB" id="A0AA37SGG0"/>
<proteinExistence type="predicted"/>
<dbReference type="InterPro" id="IPR050855">
    <property type="entry name" value="NDM-1-like"/>
</dbReference>
<feature type="domain" description="Metallo-beta-lactamase" evidence="2">
    <location>
        <begin position="70"/>
        <end position="254"/>
    </location>
</feature>